<feature type="region of interest" description="Disordered" evidence="1">
    <location>
        <begin position="91"/>
        <end position="131"/>
    </location>
</feature>
<feature type="compositionally biased region" description="Polar residues" evidence="1">
    <location>
        <begin position="91"/>
        <end position="110"/>
    </location>
</feature>
<dbReference type="PANTHER" id="PTHR34466:SF1">
    <property type="entry name" value="OS06G0609800 PROTEIN"/>
    <property type="match status" value="1"/>
</dbReference>
<organism evidence="2 3">
    <name type="scientific">Helianthus annuus</name>
    <name type="common">Common sunflower</name>
    <dbReference type="NCBI Taxonomy" id="4232"/>
    <lineage>
        <taxon>Eukaryota</taxon>
        <taxon>Viridiplantae</taxon>
        <taxon>Streptophyta</taxon>
        <taxon>Embryophyta</taxon>
        <taxon>Tracheophyta</taxon>
        <taxon>Spermatophyta</taxon>
        <taxon>Magnoliopsida</taxon>
        <taxon>eudicotyledons</taxon>
        <taxon>Gunneridae</taxon>
        <taxon>Pentapetalae</taxon>
        <taxon>asterids</taxon>
        <taxon>campanulids</taxon>
        <taxon>Asterales</taxon>
        <taxon>Asteraceae</taxon>
        <taxon>Asteroideae</taxon>
        <taxon>Heliantheae alliance</taxon>
        <taxon>Heliantheae</taxon>
        <taxon>Helianthus</taxon>
    </lineage>
</organism>
<evidence type="ECO:0000256" key="1">
    <source>
        <dbReference type="SAM" id="MobiDB-lite"/>
    </source>
</evidence>
<dbReference type="AlphaFoldDB" id="A0A9K3NLE2"/>
<sequence length="168" mass="19722">MEERVAHESRWCCYTLLCLWSDIDLSWSFASQPKSRSTNNGNSRVAFFQRPTALSHQRLTRSMSQAPQMRLHDNYLSDIDLSWGSARQAKSTSVNSDNSRVPSFQRPTASSHRRLTRSMSQAPQMRRSHDDYVVRRVPTSTYLQPEHYEMETWQYLIWEPNSIFMVLT</sequence>
<gene>
    <name evidence="2" type="ORF">HanXRQr2_Chr05g0199391</name>
</gene>
<name>A0A9K3NLE2_HELAN</name>
<protein>
    <submittedName>
        <fullName evidence="2">Uncharacterized protein</fullName>
    </submittedName>
</protein>
<reference evidence="2" key="1">
    <citation type="journal article" date="2017" name="Nature">
        <title>The sunflower genome provides insights into oil metabolism, flowering and Asterid evolution.</title>
        <authorList>
            <person name="Badouin H."/>
            <person name="Gouzy J."/>
            <person name="Grassa C.J."/>
            <person name="Murat F."/>
            <person name="Staton S.E."/>
            <person name="Cottret L."/>
            <person name="Lelandais-Briere C."/>
            <person name="Owens G.L."/>
            <person name="Carrere S."/>
            <person name="Mayjonade B."/>
            <person name="Legrand L."/>
            <person name="Gill N."/>
            <person name="Kane N.C."/>
            <person name="Bowers J.E."/>
            <person name="Hubner S."/>
            <person name="Bellec A."/>
            <person name="Berard A."/>
            <person name="Berges H."/>
            <person name="Blanchet N."/>
            <person name="Boniface M.C."/>
            <person name="Brunel D."/>
            <person name="Catrice O."/>
            <person name="Chaidir N."/>
            <person name="Claudel C."/>
            <person name="Donnadieu C."/>
            <person name="Faraut T."/>
            <person name="Fievet G."/>
            <person name="Helmstetter N."/>
            <person name="King M."/>
            <person name="Knapp S.J."/>
            <person name="Lai Z."/>
            <person name="Le Paslier M.C."/>
            <person name="Lippi Y."/>
            <person name="Lorenzon L."/>
            <person name="Mandel J.R."/>
            <person name="Marage G."/>
            <person name="Marchand G."/>
            <person name="Marquand E."/>
            <person name="Bret-Mestries E."/>
            <person name="Morien E."/>
            <person name="Nambeesan S."/>
            <person name="Nguyen T."/>
            <person name="Pegot-Espagnet P."/>
            <person name="Pouilly N."/>
            <person name="Raftis F."/>
            <person name="Sallet E."/>
            <person name="Schiex T."/>
            <person name="Thomas J."/>
            <person name="Vandecasteele C."/>
            <person name="Vares D."/>
            <person name="Vear F."/>
            <person name="Vautrin S."/>
            <person name="Crespi M."/>
            <person name="Mangin B."/>
            <person name="Burke J.M."/>
            <person name="Salse J."/>
            <person name="Munos S."/>
            <person name="Vincourt P."/>
            <person name="Rieseberg L.H."/>
            <person name="Langlade N.B."/>
        </authorList>
    </citation>
    <scope>NUCLEOTIDE SEQUENCE</scope>
    <source>
        <tissue evidence="2">Leaves</tissue>
    </source>
</reference>
<evidence type="ECO:0000313" key="3">
    <source>
        <dbReference type="Proteomes" id="UP000215914"/>
    </source>
</evidence>
<reference evidence="2" key="2">
    <citation type="submission" date="2020-06" db="EMBL/GenBank/DDBJ databases">
        <title>Helianthus annuus Genome sequencing and assembly Release 2.</title>
        <authorList>
            <person name="Gouzy J."/>
            <person name="Langlade N."/>
            <person name="Munos S."/>
        </authorList>
    </citation>
    <scope>NUCLEOTIDE SEQUENCE</scope>
    <source>
        <tissue evidence="2">Leaves</tissue>
    </source>
</reference>
<comment type="caution">
    <text evidence="2">The sequence shown here is derived from an EMBL/GenBank/DDBJ whole genome shotgun (WGS) entry which is preliminary data.</text>
</comment>
<keyword evidence="3" id="KW-1185">Reference proteome</keyword>
<proteinExistence type="predicted"/>
<dbReference type="Proteomes" id="UP000215914">
    <property type="component" value="Unassembled WGS sequence"/>
</dbReference>
<dbReference type="PANTHER" id="PTHR34466">
    <property type="entry name" value="OS11G0129800 PROTEIN"/>
    <property type="match status" value="1"/>
</dbReference>
<dbReference type="EMBL" id="MNCJ02000320">
    <property type="protein sequence ID" value="KAF5804636.1"/>
    <property type="molecule type" value="Genomic_DNA"/>
</dbReference>
<accession>A0A9K3NLE2</accession>
<dbReference type="Gramene" id="mRNA:HanXRQr2_Chr05g0199391">
    <property type="protein sequence ID" value="mRNA:HanXRQr2_Chr05g0199391"/>
    <property type="gene ID" value="HanXRQr2_Chr05g0199391"/>
</dbReference>
<evidence type="ECO:0000313" key="2">
    <source>
        <dbReference type="EMBL" id="KAF5804636.1"/>
    </source>
</evidence>